<dbReference type="SUPFAM" id="SSF53254">
    <property type="entry name" value="Phosphoglycerate mutase-like"/>
    <property type="match status" value="1"/>
</dbReference>
<dbReference type="InterPro" id="IPR029033">
    <property type="entry name" value="His_PPase_superfam"/>
</dbReference>
<dbReference type="PANTHER" id="PTHR48100">
    <property type="entry name" value="BROAD-SPECIFICITY PHOSPHATASE YOR283W-RELATED"/>
    <property type="match status" value="1"/>
</dbReference>
<organism evidence="1 2">
    <name type="scientific">Microbulbifer elongatus</name>
    <dbReference type="NCBI Taxonomy" id="86173"/>
    <lineage>
        <taxon>Bacteria</taxon>
        <taxon>Pseudomonadati</taxon>
        <taxon>Pseudomonadota</taxon>
        <taxon>Gammaproteobacteria</taxon>
        <taxon>Cellvibrionales</taxon>
        <taxon>Microbulbiferaceae</taxon>
        <taxon>Microbulbifer</taxon>
    </lineage>
</organism>
<protein>
    <submittedName>
        <fullName evidence="1">Histidine phosphatase family protein</fullName>
    </submittedName>
</protein>
<dbReference type="InterPro" id="IPR050275">
    <property type="entry name" value="PGM_Phosphatase"/>
</dbReference>
<proteinExistence type="predicted"/>
<sequence length="195" mass="21685">MHQIVLIRHGEAAKSPTDGDPGLTGLGRQQAVELAQELQRQYPDGSGVRLISSPKARARQTAMPVSRLWRKPLIERDDFIEIPSPQGIPLAERGNWIQTFLDSDWGNLTSEQALWRTGLMRALSGLGKDSAAKTTLVFCHFLVINAVVAAIRKDERVTQFLADYTSQTRLNLDPDSGALSIEALGRERTDRNQIR</sequence>
<evidence type="ECO:0000313" key="1">
    <source>
        <dbReference type="EMBL" id="MCQ3830943.1"/>
    </source>
</evidence>
<name>A0ABT1P4B5_9GAMM</name>
<dbReference type="EMBL" id="JACASI010000042">
    <property type="protein sequence ID" value="MCQ3830943.1"/>
    <property type="molecule type" value="Genomic_DNA"/>
</dbReference>
<dbReference type="RefSeq" id="WP_255875847.1">
    <property type="nucleotide sequence ID" value="NZ_JACASI010000042.1"/>
</dbReference>
<reference evidence="1" key="1">
    <citation type="thesis" date="2020" institute="Technische Universitat Dresden" country="Dresden, Germany">
        <title>The Agarolytic System of Microbulbifer elongatus PORT2, Isolated from Batu Karas, Pangandaran West Java Indonesia.</title>
        <authorList>
            <person name="Anggraeni S.R."/>
        </authorList>
    </citation>
    <scope>NUCLEOTIDE SEQUENCE</scope>
    <source>
        <strain evidence="1">PORT2</strain>
    </source>
</reference>
<accession>A0ABT1P4B5</accession>
<keyword evidence="2" id="KW-1185">Reference proteome</keyword>
<evidence type="ECO:0000313" key="2">
    <source>
        <dbReference type="Proteomes" id="UP001205566"/>
    </source>
</evidence>
<dbReference type="CDD" id="cd07040">
    <property type="entry name" value="HP"/>
    <property type="match status" value="1"/>
</dbReference>
<dbReference type="Proteomes" id="UP001205566">
    <property type="component" value="Unassembled WGS sequence"/>
</dbReference>
<gene>
    <name evidence="1" type="ORF">HXX02_16000</name>
</gene>
<dbReference type="SMART" id="SM00855">
    <property type="entry name" value="PGAM"/>
    <property type="match status" value="1"/>
</dbReference>
<comment type="caution">
    <text evidence="1">The sequence shown here is derived from an EMBL/GenBank/DDBJ whole genome shotgun (WGS) entry which is preliminary data.</text>
</comment>
<dbReference type="Gene3D" id="3.40.50.1240">
    <property type="entry name" value="Phosphoglycerate mutase-like"/>
    <property type="match status" value="1"/>
</dbReference>
<dbReference type="InterPro" id="IPR013078">
    <property type="entry name" value="His_Pase_superF_clade-1"/>
</dbReference>
<dbReference type="Pfam" id="PF00300">
    <property type="entry name" value="His_Phos_1"/>
    <property type="match status" value="1"/>
</dbReference>
<dbReference type="PANTHER" id="PTHR48100:SF1">
    <property type="entry name" value="HISTIDINE PHOSPHATASE FAMILY PROTEIN-RELATED"/>
    <property type="match status" value="1"/>
</dbReference>